<dbReference type="Proteomes" id="UP000009046">
    <property type="component" value="Unassembled WGS sequence"/>
</dbReference>
<feature type="region of interest" description="Disordered" evidence="2">
    <location>
        <begin position="123"/>
        <end position="209"/>
    </location>
</feature>
<dbReference type="GO" id="GO:0005737">
    <property type="term" value="C:cytoplasm"/>
    <property type="evidence" value="ECO:0007669"/>
    <property type="project" value="TreeGrafter"/>
</dbReference>
<dbReference type="VEuPathDB" id="VectorBase:PHUM150100"/>
<dbReference type="RefSeq" id="XP_002424765.1">
    <property type="nucleotide sequence ID" value="XM_002424720.1"/>
</dbReference>
<dbReference type="InParanoid" id="E0VF71"/>
<reference evidence="4" key="3">
    <citation type="submission" date="2020-05" db="UniProtKB">
        <authorList>
            <consortium name="EnsemblMetazoa"/>
        </authorList>
    </citation>
    <scope>IDENTIFICATION</scope>
    <source>
        <strain evidence="4">USDA</strain>
    </source>
</reference>
<evidence type="ECO:0000313" key="3">
    <source>
        <dbReference type="EMBL" id="EEB12027.1"/>
    </source>
</evidence>
<reference evidence="3" key="1">
    <citation type="submission" date="2007-04" db="EMBL/GenBank/DDBJ databases">
        <title>Annotation of Pediculus humanus corporis strain USDA.</title>
        <authorList>
            <person name="Kirkness E."/>
            <person name="Hannick L."/>
            <person name="Hass B."/>
            <person name="Bruggner R."/>
            <person name="Lawson D."/>
            <person name="Bidwell S."/>
            <person name="Joardar V."/>
            <person name="Caler E."/>
            <person name="Walenz B."/>
            <person name="Inman J."/>
            <person name="Schobel S."/>
            <person name="Galinsky K."/>
            <person name="Amedeo P."/>
            <person name="Strausberg R."/>
        </authorList>
    </citation>
    <scope>NUCLEOTIDE SEQUENCE</scope>
    <source>
        <strain evidence="3">USDA</strain>
    </source>
</reference>
<sequence length="209" mass="23969">MVIKLYISGISGNKEVKKKQQRVQMILDSKQITYEAIDITEPGKEKDKEFMQQNGKVRESLGKYPLPPQIFNDDDFCGDYEDFDLANEIDELEKFLHLSTTNSKILDNELKVNGVQEQIIDSTTSDDTEQAEEVEKKNEVNGDIEDVTSTVKNDIDSSSNNFPEENSIPVKEDDVEENVELDKNELCEEKTEITDEEEKPQNEEVQRLV</sequence>
<feature type="compositionally biased region" description="Basic and acidic residues" evidence="2">
    <location>
        <begin position="180"/>
        <end position="209"/>
    </location>
</feature>
<comment type="similarity">
    <text evidence="1">Belongs to the SH3BGR family.</text>
</comment>
<evidence type="ECO:0008006" key="6">
    <source>
        <dbReference type="Google" id="ProtNLM"/>
    </source>
</evidence>
<dbReference type="EMBL" id="DS235105">
    <property type="protein sequence ID" value="EEB12027.1"/>
    <property type="molecule type" value="Genomic_DNA"/>
</dbReference>
<feature type="compositionally biased region" description="Polar residues" evidence="2">
    <location>
        <begin position="147"/>
        <end position="164"/>
    </location>
</feature>
<organism>
    <name type="scientific">Pediculus humanus subsp. corporis</name>
    <name type="common">Body louse</name>
    <dbReference type="NCBI Taxonomy" id="121224"/>
    <lineage>
        <taxon>Eukaryota</taxon>
        <taxon>Metazoa</taxon>
        <taxon>Ecdysozoa</taxon>
        <taxon>Arthropoda</taxon>
        <taxon>Hexapoda</taxon>
        <taxon>Insecta</taxon>
        <taxon>Pterygota</taxon>
        <taxon>Neoptera</taxon>
        <taxon>Paraneoptera</taxon>
        <taxon>Psocodea</taxon>
        <taxon>Troctomorpha</taxon>
        <taxon>Phthiraptera</taxon>
        <taxon>Anoplura</taxon>
        <taxon>Pediculidae</taxon>
        <taxon>Pediculus</taxon>
    </lineage>
</organism>
<keyword evidence="5" id="KW-1185">Reference proteome</keyword>
<dbReference type="InterPro" id="IPR051033">
    <property type="entry name" value="SH3BGR"/>
</dbReference>
<dbReference type="OrthoDB" id="9932926at2759"/>
<accession>E0VF71</accession>
<proteinExistence type="inferred from homology"/>
<dbReference type="InterPro" id="IPR006993">
    <property type="entry name" value="Glut_rich_SH3-bd"/>
</dbReference>
<dbReference type="STRING" id="121224.E0VF71"/>
<dbReference type="GeneID" id="8236417"/>
<dbReference type="HOGENOM" id="CLU_084862_0_0_1"/>
<dbReference type="PANTHER" id="PTHR12232:SF15">
    <property type="entry name" value="SH3 DOMAIN-BINDING GLUTAMIC ACID-RICH PROTEIN HOMOLOG"/>
    <property type="match status" value="1"/>
</dbReference>
<evidence type="ECO:0000256" key="1">
    <source>
        <dbReference type="ARBA" id="ARBA00007764"/>
    </source>
</evidence>
<dbReference type="AlphaFoldDB" id="E0VF71"/>
<dbReference type="PANTHER" id="PTHR12232">
    <property type="entry name" value="SH3 DOMAIN-BINDING GLUTAMIC ACID-RICH-LIKE PROTEIN"/>
    <property type="match status" value="1"/>
</dbReference>
<dbReference type="Pfam" id="PF04908">
    <property type="entry name" value="SH3BGR"/>
    <property type="match status" value="1"/>
</dbReference>
<evidence type="ECO:0000313" key="4">
    <source>
        <dbReference type="EnsemblMetazoa" id="PHUM150100-PA"/>
    </source>
</evidence>
<reference evidence="3" key="2">
    <citation type="submission" date="2007-04" db="EMBL/GenBank/DDBJ databases">
        <title>The genome of the human body louse.</title>
        <authorList>
            <consortium name="The Human Body Louse Genome Consortium"/>
            <person name="Kirkness E."/>
            <person name="Walenz B."/>
            <person name="Hass B."/>
            <person name="Bruggner R."/>
            <person name="Strausberg R."/>
        </authorList>
    </citation>
    <scope>NUCLEOTIDE SEQUENCE</scope>
    <source>
        <strain evidence="3">USDA</strain>
    </source>
</reference>
<gene>
    <name evidence="4" type="primary">8236417</name>
    <name evidence="3" type="ORF">Phum_PHUM150100</name>
</gene>
<dbReference type="EnsemblMetazoa" id="PHUM150100-RA">
    <property type="protein sequence ID" value="PHUM150100-PA"/>
    <property type="gene ID" value="PHUM150100"/>
</dbReference>
<dbReference type="EMBL" id="AAZO01001742">
    <property type="status" value="NOT_ANNOTATED_CDS"/>
    <property type="molecule type" value="Genomic_DNA"/>
</dbReference>
<dbReference type="CTD" id="8236417"/>
<evidence type="ECO:0000256" key="2">
    <source>
        <dbReference type="SAM" id="MobiDB-lite"/>
    </source>
</evidence>
<dbReference type="InterPro" id="IPR036249">
    <property type="entry name" value="Thioredoxin-like_sf"/>
</dbReference>
<dbReference type="SUPFAM" id="SSF52833">
    <property type="entry name" value="Thioredoxin-like"/>
    <property type="match status" value="1"/>
</dbReference>
<name>E0VF71_PEDHC</name>
<dbReference type="eggNOG" id="KOG4023">
    <property type="taxonomic scope" value="Eukaryota"/>
</dbReference>
<evidence type="ECO:0000313" key="5">
    <source>
        <dbReference type="Proteomes" id="UP000009046"/>
    </source>
</evidence>
<dbReference type="Gene3D" id="3.40.30.10">
    <property type="entry name" value="Glutaredoxin"/>
    <property type="match status" value="1"/>
</dbReference>
<dbReference type="KEGG" id="phu:Phum_PHUM150100"/>
<protein>
    <recommendedName>
        <fullName evidence="6">SH3 domain-binding glutamic acid-rich protein</fullName>
    </recommendedName>
</protein>